<gene>
    <name evidence="2" type="ORF">A3G45_03280</name>
</gene>
<dbReference type="GO" id="GO:0030170">
    <property type="term" value="F:pyridoxal phosphate binding"/>
    <property type="evidence" value="ECO:0007669"/>
    <property type="project" value="TreeGrafter"/>
</dbReference>
<evidence type="ECO:0008006" key="4">
    <source>
        <dbReference type="Google" id="ProtNLM"/>
    </source>
</evidence>
<dbReference type="InterPro" id="IPR015422">
    <property type="entry name" value="PyrdxlP-dep_Trfase_small"/>
</dbReference>
<dbReference type="PANTHER" id="PTHR30244:SF34">
    <property type="entry name" value="DTDP-4-AMINO-4,6-DIDEOXYGALACTOSE TRANSAMINASE"/>
    <property type="match status" value="1"/>
</dbReference>
<dbReference type="AlphaFoldDB" id="A0A1G2IL76"/>
<dbReference type="InterPro" id="IPR015421">
    <property type="entry name" value="PyrdxlP-dep_Trfase_major"/>
</dbReference>
<protein>
    <recommendedName>
        <fullName evidence="4">DegT/DnrJ/EryC1/StrS aminotransferase</fullName>
    </recommendedName>
</protein>
<dbReference type="EMBL" id="MHPE01000053">
    <property type="protein sequence ID" value="OGZ75261.1"/>
    <property type="molecule type" value="Genomic_DNA"/>
</dbReference>
<evidence type="ECO:0000256" key="1">
    <source>
        <dbReference type="RuleBase" id="RU004508"/>
    </source>
</evidence>
<evidence type="ECO:0000313" key="2">
    <source>
        <dbReference type="EMBL" id="OGZ75261.1"/>
    </source>
</evidence>
<sequence>MQKLALLGGKPVSKKPLPQYNSIGKEEKRAAMKVMREKNLSGFVGRAGKYFLGGKYVKELESRFCRHFKVKYAVSLNSASTALQAAVGALGIGPGDEVITSPYTMTATASAILFNNALPVFADIEEDSFCLDPESIEKNITKRTKAILVVNILGSSADYGPILKIAKKYNLKVIEDNSQSPGATYKGKFAGTIGDMGIFSFNVHKVIQCGEGGMLVTNNKDYAFRAQLIRNHGEAVINDLYKSKKYYMPILGNNYRLSEIHAAIAIEQFKKLNRLNKGRIILADYLTKKLSQFNWLAPPLVFKNSVHVYYGYGFKFLPEKIGIKRATFIKAMKAEGFELVNGCEDPVHLMPIYQKQQIYPNSRFPFISKEYPHKVSYKKGICPVTEKMSEKELLETTICQPPQTKKDIDLFVAAAKKIEQNIEDLKKYEKA</sequence>
<dbReference type="InterPro" id="IPR015424">
    <property type="entry name" value="PyrdxlP-dep_Trfase"/>
</dbReference>
<name>A0A1G2IL76_9BACT</name>
<organism evidence="2 3">
    <name type="scientific">Candidatus Staskawiczbacteria bacterium RIFCSPLOWO2_12_FULL_37_15</name>
    <dbReference type="NCBI Taxonomy" id="1802218"/>
    <lineage>
        <taxon>Bacteria</taxon>
        <taxon>Candidatus Staskawicziibacteriota</taxon>
    </lineage>
</organism>
<dbReference type="SUPFAM" id="SSF53383">
    <property type="entry name" value="PLP-dependent transferases"/>
    <property type="match status" value="1"/>
</dbReference>
<keyword evidence="1" id="KW-0663">Pyridoxal phosphate</keyword>
<comment type="similarity">
    <text evidence="1">Belongs to the DegT/DnrJ/EryC1 family.</text>
</comment>
<dbReference type="Pfam" id="PF01041">
    <property type="entry name" value="DegT_DnrJ_EryC1"/>
    <property type="match status" value="1"/>
</dbReference>
<dbReference type="GO" id="GO:0008483">
    <property type="term" value="F:transaminase activity"/>
    <property type="evidence" value="ECO:0007669"/>
    <property type="project" value="TreeGrafter"/>
</dbReference>
<dbReference type="PANTHER" id="PTHR30244">
    <property type="entry name" value="TRANSAMINASE"/>
    <property type="match status" value="1"/>
</dbReference>
<dbReference type="Proteomes" id="UP000178632">
    <property type="component" value="Unassembled WGS sequence"/>
</dbReference>
<accession>A0A1G2IL76</accession>
<dbReference type="GO" id="GO:0000271">
    <property type="term" value="P:polysaccharide biosynthetic process"/>
    <property type="evidence" value="ECO:0007669"/>
    <property type="project" value="TreeGrafter"/>
</dbReference>
<dbReference type="Gene3D" id="3.90.1150.10">
    <property type="entry name" value="Aspartate Aminotransferase, domain 1"/>
    <property type="match status" value="1"/>
</dbReference>
<reference evidence="2 3" key="1">
    <citation type="journal article" date="2016" name="Nat. Commun.">
        <title>Thousands of microbial genomes shed light on interconnected biogeochemical processes in an aquifer system.</title>
        <authorList>
            <person name="Anantharaman K."/>
            <person name="Brown C.T."/>
            <person name="Hug L.A."/>
            <person name="Sharon I."/>
            <person name="Castelle C.J."/>
            <person name="Probst A.J."/>
            <person name="Thomas B.C."/>
            <person name="Singh A."/>
            <person name="Wilkins M.J."/>
            <person name="Karaoz U."/>
            <person name="Brodie E.L."/>
            <person name="Williams K.H."/>
            <person name="Hubbard S.S."/>
            <person name="Banfield J.F."/>
        </authorList>
    </citation>
    <scope>NUCLEOTIDE SEQUENCE [LARGE SCALE GENOMIC DNA]</scope>
</reference>
<comment type="caution">
    <text evidence="2">The sequence shown here is derived from an EMBL/GenBank/DDBJ whole genome shotgun (WGS) entry which is preliminary data.</text>
</comment>
<dbReference type="InterPro" id="IPR000653">
    <property type="entry name" value="DegT/StrS_aminotransferase"/>
</dbReference>
<evidence type="ECO:0000313" key="3">
    <source>
        <dbReference type="Proteomes" id="UP000178632"/>
    </source>
</evidence>
<dbReference type="CDD" id="cd00616">
    <property type="entry name" value="AHBA_syn"/>
    <property type="match status" value="1"/>
</dbReference>
<proteinExistence type="inferred from homology"/>
<dbReference type="Gene3D" id="3.40.640.10">
    <property type="entry name" value="Type I PLP-dependent aspartate aminotransferase-like (Major domain)"/>
    <property type="match status" value="1"/>
</dbReference>